<dbReference type="OrthoDB" id="7059163at2"/>
<keyword evidence="1" id="KW-0560">Oxidoreductase</keyword>
<organism evidence="1 2">
    <name type="scientific">Pseudomonas caspiana</name>
    <dbReference type="NCBI Taxonomy" id="1451454"/>
    <lineage>
        <taxon>Bacteria</taxon>
        <taxon>Pseudomonadati</taxon>
        <taxon>Pseudomonadota</taxon>
        <taxon>Gammaproteobacteria</taxon>
        <taxon>Pseudomonadales</taxon>
        <taxon>Pseudomonadaceae</taxon>
        <taxon>Pseudomonas</taxon>
    </lineage>
</organism>
<proteinExistence type="predicted"/>
<protein>
    <submittedName>
        <fullName evidence="1">Cysteine dioxygenase</fullName>
    </submittedName>
</protein>
<gene>
    <name evidence="1" type="ORF">AUC60_23405</name>
</gene>
<dbReference type="SUPFAM" id="SSF51182">
    <property type="entry name" value="RmlC-like cupins"/>
    <property type="match status" value="1"/>
</dbReference>
<evidence type="ECO:0000313" key="1">
    <source>
        <dbReference type="EMBL" id="OUM71404.1"/>
    </source>
</evidence>
<dbReference type="Proteomes" id="UP000195440">
    <property type="component" value="Unassembled WGS sequence"/>
</dbReference>
<keyword evidence="2" id="KW-1185">Reference proteome</keyword>
<dbReference type="RefSeq" id="WP_087273458.1">
    <property type="nucleotide sequence ID" value="NZ_CP167995.1"/>
</dbReference>
<accession>A0A1Y3P3N5</accession>
<dbReference type="Gene3D" id="2.60.120.10">
    <property type="entry name" value="Jelly Rolls"/>
    <property type="match status" value="1"/>
</dbReference>
<evidence type="ECO:0000313" key="2">
    <source>
        <dbReference type="Proteomes" id="UP000195440"/>
    </source>
</evidence>
<reference evidence="1 2" key="1">
    <citation type="journal article" date="2017" name="Syst. Appl. Microbiol.">
        <title>Pseudomonas caspiana sp. nov., a citrus pathogen in the Pseudomonas syringae phylogenetic group.</title>
        <authorList>
            <person name="Busquets A."/>
            <person name="Gomila M."/>
            <person name="Beiki F."/>
            <person name="Mulet M."/>
            <person name="Rahimian H."/>
            <person name="Garcia-Valdes E."/>
            <person name="Lalucat J."/>
        </authorList>
    </citation>
    <scope>NUCLEOTIDE SEQUENCE [LARGE SCALE GENOMIC DNA]</scope>
    <source>
        <strain evidence="1 2">FBF102</strain>
    </source>
</reference>
<dbReference type="EMBL" id="LOHF01000027">
    <property type="protein sequence ID" value="OUM71404.1"/>
    <property type="molecule type" value="Genomic_DNA"/>
</dbReference>
<dbReference type="GO" id="GO:0051213">
    <property type="term" value="F:dioxygenase activity"/>
    <property type="evidence" value="ECO:0007669"/>
    <property type="project" value="UniProtKB-KW"/>
</dbReference>
<comment type="caution">
    <text evidence="1">The sequence shown here is derived from an EMBL/GenBank/DDBJ whole genome shotgun (WGS) entry which is preliminary data.</text>
</comment>
<dbReference type="InterPro" id="IPR011051">
    <property type="entry name" value="RmlC_Cupin_sf"/>
</dbReference>
<dbReference type="AlphaFoldDB" id="A0A1Y3P3N5"/>
<sequence length="198" mass="22056">MTIENRAEAIETLLQQVRVINDRGVDRAALQEIIGLLEGLATRHDLFNFDTFPSPVPGAGSTAFRYRLNDDGNTPTLYMNSLLPGKKTLPHNHETWAVIVAVQGQEINYVWARTDDGSNPEYARLELEKEVVVQPGTPIGFLGEDLHGIRVDGETPTLHFHLYGRPLESLNGRFGVNEEGRVLNYNASQMEPSIKAYA</sequence>
<name>A0A1Y3P3N5_9PSED</name>
<keyword evidence="1" id="KW-0223">Dioxygenase</keyword>
<dbReference type="InterPro" id="IPR014710">
    <property type="entry name" value="RmlC-like_jellyroll"/>
</dbReference>